<proteinExistence type="inferred from homology"/>
<name>A0A5C8NHM3_9ACTN</name>
<dbReference type="InterPro" id="IPR029787">
    <property type="entry name" value="Nucleotide_cyclase"/>
</dbReference>
<evidence type="ECO:0000259" key="9">
    <source>
        <dbReference type="PROSITE" id="PS50885"/>
    </source>
</evidence>
<evidence type="ECO:0000256" key="6">
    <source>
        <dbReference type="ARBA" id="ARBA00023136"/>
    </source>
</evidence>
<feature type="transmembrane region" description="Helical" evidence="7">
    <location>
        <begin position="213"/>
        <end position="236"/>
    </location>
</feature>
<dbReference type="Pfam" id="PF00672">
    <property type="entry name" value="HAMP"/>
    <property type="match status" value="1"/>
</dbReference>
<keyword evidence="6 7" id="KW-0472">Membrane</keyword>
<dbReference type="Proteomes" id="UP000321571">
    <property type="component" value="Unassembled WGS sequence"/>
</dbReference>
<dbReference type="SMART" id="SM00044">
    <property type="entry name" value="CYCc"/>
    <property type="match status" value="1"/>
</dbReference>
<feature type="transmembrane region" description="Helical" evidence="7">
    <location>
        <begin position="101"/>
        <end position="121"/>
    </location>
</feature>
<dbReference type="AlphaFoldDB" id="A0A5C8NHM3"/>
<evidence type="ECO:0000256" key="2">
    <source>
        <dbReference type="ARBA" id="ARBA00005381"/>
    </source>
</evidence>
<dbReference type="SUPFAM" id="SSF55073">
    <property type="entry name" value="Nucleotide cyclase"/>
    <property type="match status" value="1"/>
</dbReference>
<sequence>MMHKHVEGVRPWHVLLDTWVANVVGATILLVEYLFVVPLPPEATTSDVTRDNLVLAAFCTLASWSILAVFGGPRTSDALGWTVRGTAPTKREAELTIGLPWYLFLLQAITWTLSSIPFLVLNLPTNVPFGFVSSGMVLFGGLATATTSFMLLTRLLRPATVAALVVHPPAPGTAAGVGERAIFTWTLTTGVPVLGFVLLVAFAPFAEASIDRIAVSGLIIGLVILGVGLLSTILLAKSIGEPLCDMTTALAQVESGDLDVEVSVDDNGEIGQMQAGLNRMVAAMREREQLRDLFGRHVGEDVARQALEHGVELGGQELEAAALFVDVIGSTTLAATRPPAEVVTALNRFFSVVVDVVGEHGGLVNKFEGDAALCIFGAPLALDDAAASALSAARVMAERLREEVPELDAGIGVSQGIVIAGNIGATHRLEYTVIGDPVNEAARLTEQAKNHDGRVVASQRIVDNAHPRERERWTLLEPLLLRGRAEPTMLAVPA</sequence>
<dbReference type="SUPFAM" id="SSF158472">
    <property type="entry name" value="HAMP domain-like"/>
    <property type="match status" value="1"/>
</dbReference>
<feature type="transmembrane region" description="Helical" evidence="7">
    <location>
        <begin position="20"/>
        <end position="40"/>
    </location>
</feature>
<evidence type="ECO:0000256" key="1">
    <source>
        <dbReference type="ARBA" id="ARBA00004651"/>
    </source>
</evidence>
<dbReference type="InterPro" id="IPR050697">
    <property type="entry name" value="Adenylyl/Guanylyl_Cyclase_3/4"/>
</dbReference>
<dbReference type="GO" id="GO:0005886">
    <property type="term" value="C:plasma membrane"/>
    <property type="evidence" value="ECO:0007669"/>
    <property type="project" value="UniProtKB-SubCell"/>
</dbReference>
<comment type="caution">
    <text evidence="10">The sequence shown here is derived from an EMBL/GenBank/DDBJ whole genome shotgun (WGS) entry which is preliminary data.</text>
</comment>
<dbReference type="SMART" id="SM00304">
    <property type="entry name" value="HAMP"/>
    <property type="match status" value="1"/>
</dbReference>
<keyword evidence="5 7" id="KW-1133">Transmembrane helix</keyword>
<keyword evidence="3" id="KW-1003">Cell membrane</keyword>
<dbReference type="GO" id="GO:0035556">
    <property type="term" value="P:intracellular signal transduction"/>
    <property type="evidence" value="ECO:0007669"/>
    <property type="project" value="InterPro"/>
</dbReference>
<dbReference type="CDD" id="cd07302">
    <property type="entry name" value="CHD"/>
    <property type="match status" value="1"/>
</dbReference>
<feature type="domain" description="Guanylate cyclase" evidence="8">
    <location>
        <begin position="321"/>
        <end position="445"/>
    </location>
</feature>
<comment type="similarity">
    <text evidence="2">Belongs to the adenylyl cyclase class-3 family.</text>
</comment>
<keyword evidence="4 7" id="KW-0812">Transmembrane</keyword>
<keyword evidence="11" id="KW-1185">Reference proteome</keyword>
<feature type="transmembrane region" description="Helical" evidence="7">
    <location>
        <begin position="128"/>
        <end position="152"/>
    </location>
</feature>
<protein>
    <submittedName>
        <fullName evidence="10">HAMP domain-containing protein</fullName>
    </submittedName>
</protein>
<accession>A0A5C8NHM3</accession>
<dbReference type="PANTHER" id="PTHR43081:SF17">
    <property type="entry name" value="BLL5647 PROTEIN"/>
    <property type="match status" value="1"/>
</dbReference>
<evidence type="ECO:0000256" key="4">
    <source>
        <dbReference type="ARBA" id="ARBA00022692"/>
    </source>
</evidence>
<dbReference type="Pfam" id="PF00211">
    <property type="entry name" value="Guanylate_cyc"/>
    <property type="match status" value="1"/>
</dbReference>
<evidence type="ECO:0000259" key="8">
    <source>
        <dbReference type="PROSITE" id="PS50125"/>
    </source>
</evidence>
<dbReference type="Gene3D" id="3.30.70.1230">
    <property type="entry name" value="Nucleotide cyclase"/>
    <property type="match status" value="1"/>
</dbReference>
<evidence type="ECO:0000313" key="10">
    <source>
        <dbReference type="EMBL" id="TXL60680.1"/>
    </source>
</evidence>
<dbReference type="OrthoDB" id="368920at2"/>
<dbReference type="PANTHER" id="PTHR43081">
    <property type="entry name" value="ADENYLATE CYCLASE, TERMINAL-DIFFERENTIATION SPECIFIC-RELATED"/>
    <property type="match status" value="1"/>
</dbReference>
<dbReference type="InterPro" id="IPR001054">
    <property type="entry name" value="A/G_cyclase"/>
</dbReference>
<dbReference type="PROSITE" id="PS50885">
    <property type="entry name" value="HAMP"/>
    <property type="match status" value="1"/>
</dbReference>
<reference evidence="10 11" key="1">
    <citation type="submission" date="2019-06" db="EMBL/GenBank/DDBJ databases">
        <title>Aeromicrobium sp. nov., isolated from a maize field.</title>
        <authorList>
            <person name="Lin S.-Y."/>
            <person name="Tsai C.-F."/>
            <person name="Young C.-C."/>
        </authorList>
    </citation>
    <scope>NUCLEOTIDE SEQUENCE [LARGE SCALE GENOMIC DNA]</scope>
    <source>
        <strain evidence="10 11">CC-CFT486</strain>
    </source>
</reference>
<evidence type="ECO:0000256" key="5">
    <source>
        <dbReference type="ARBA" id="ARBA00022989"/>
    </source>
</evidence>
<evidence type="ECO:0000256" key="3">
    <source>
        <dbReference type="ARBA" id="ARBA00022475"/>
    </source>
</evidence>
<organism evidence="10 11">
    <name type="scientific">Aeromicrobium terrae</name>
    <dbReference type="NCBI Taxonomy" id="2498846"/>
    <lineage>
        <taxon>Bacteria</taxon>
        <taxon>Bacillati</taxon>
        <taxon>Actinomycetota</taxon>
        <taxon>Actinomycetes</taxon>
        <taxon>Propionibacteriales</taxon>
        <taxon>Nocardioidaceae</taxon>
        <taxon>Aeromicrobium</taxon>
    </lineage>
</organism>
<evidence type="ECO:0000313" key="11">
    <source>
        <dbReference type="Proteomes" id="UP000321571"/>
    </source>
</evidence>
<dbReference type="Gene3D" id="6.10.340.10">
    <property type="match status" value="1"/>
</dbReference>
<feature type="domain" description="HAMP" evidence="9">
    <location>
        <begin position="237"/>
        <end position="289"/>
    </location>
</feature>
<feature type="transmembrane region" description="Helical" evidence="7">
    <location>
        <begin position="52"/>
        <end position="71"/>
    </location>
</feature>
<dbReference type="EMBL" id="VDUX01000004">
    <property type="protein sequence ID" value="TXL60680.1"/>
    <property type="molecule type" value="Genomic_DNA"/>
</dbReference>
<evidence type="ECO:0000256" key="7">
    <source>
        <dbReference type="SAM" id="Phobius"/>
    </source>
</evidence>
<dbReference type="GO" id="GO:0004016">
    <property type="term" value="F:adenylate cyclase activity"/>
    <property type="evidence" value="ECO:0007669"/>
    <property type="project" value="UniProtKB-ARBA"/>
</dbReference>
<dbReference type="GO" id="GO:0006171">
    <property type="term" value="P:cAMP biosynthetic process"/>
    <property type="evidence" value="ECO:0007669"/>
    <property type="project" value="TreeGrafter"/>
</dbReference>
<comment type="subcellular location">
    <subcellularLocation>
        <location evidence="1">Cell membrane</location>
        <topology evidence="1">Multi-pass membrane protein</topology>
    </subcellularLocation>
</comment>
<dbReference type="InterPro" id="IPR003660">
    <property type="entry name" value="HAMP_dom"/>
</dbReference>
<feature type="transmembrane region" description="Helical" evidence="7">
    <location>
        <begin position="182"/>
        <end position="206"/>
    </location>
</feature>
<dbReference type="PROSITE" id="PS50125">
    <property type="entry name" value="GUANYLATE_CYCLASE_2"/>
    <property type="match status" value="1"/>
</dbReference>
<gene>
    <name evidence="10" type="ORF">FHP06_09625</name>
</gene>
<dbReference type="CDD" id="cd06225">
    <property type="entry name" value="HAMP"/>
    <property type="match status" value="1"/>
</dbReference>
<dbReference type="RefSeq" id="WP_147686195.1">
    <property type="nucleotide sequence ID" value="NZ_VDUX01000004.1"/>
</dbReference>